<organism evidence="1 2">
    <name type="scientific">Escallonia herrerae</name>
    <dbReference type="NCBI Taxonomy" id="1293975"/>
    <lineage>
        <taxon>Eukaryota</taxon>
        <taxon>Viridiplantae</taxon>
        <taxon>Streptophyta</taxon>
        <taxon>Embryophyta</taxon>
        <taxon>Tracheophyta</taxon>
        <taxon>Spermatophyta</taxon>
        <taxon>Magnoliopsida</taxon>
        <taxon>eudicotyledons</taxon>
        <taxon>Gunneridae</taxon>
        <taxon>Pentapetalae</taxon>
        <taxon>asterids</taxon>
        <taxon>campanulids</taxon>
        <taxon>Escalloniales</taxon>
        <taxon>Escalloniaceae</taxon>
        <taxon>Escallonia</taxon>
    </lineage>
</organism>
<proteinExistence type="predicted"/>
<reference evidence="1" key="1">
    <citation type="submission" date="2022-12" db="EMBL/GenBank/DDBJ databases">
        <title>Draft genome assemblies for two species of Escallonia (Escalloniales).</title>
        <authorList>
            <person name="Chanderbali A."/>
            <person name="Dervinis C."/>
            <person name="Anghel I."/>
            <person name="Soltis D."/>
            <person name="Soltis P."/>
            <person name="Zapata F."/>
        </authorList>
    </citation>
    <scope>NUCLEOTIDE SEQUENCE</scope>
    <source>
        <strain evidence="1">UCBG64.0493</strain>
        <tissue evidence="1">Leaf</tissue>
    </source>
</reference>
<protein>
    <submittedName>
        <fullName evidence="1">Uncharacterized protein</fullName>
    </submittedName>
</protein>
<keyword evidence="2" id="KW-1185">Reference proteome</keyword>
<dbReference type="EMBL" id="JAVXUP010001860">
    <property type="protein sequence ID" value="KAK3007478.1"/>
    <property type="molecule type" value="Genomic_DNA"/>
</dbReference>
<accession>A0AA88VGI4</accession>
<evidence type="ECO:0000313" key="2">
    <source>
        <dbReference type="Proteomes" id="UP001188597"/>
    </source>
</evidence>
<dbReference type="InterPro" id="IPR027417">
    <property type="entry name" value="P-loop_NTPase"/>
</dbReference>
<dbReference type="Gene3D" id="3.40.50.300">
    <property type="entry name" value="P-loop containing nucleotide triphosphate hydrolases"/>
    <property type="match status" value="1"/>
</dbReference>
<evidence type="ECO:0000313" key="1">
    <source>
        <dbReference type="EMBL" id="KAK3007478.1"/>
    </source>
</evidence>
<sequence>MVIALDMGALVAGGKYRGKFEERLKAILREMEEDLVTKSTFILLTRATQYQGIQLLDTKPFDKVSLLTGSSNILPSHCGAMLIPQKLLCRKYCQVTEIIS</sequence>
<dbReference type="Proteomes" id="UP001188597">
    <property type="component" value="Unassembled WGS sequence"/>
</dbReference>
<dbReference type="AlphaFoldDB" id="A0AA88VGI4"/>
<comment type="caution">
    <text evidence="1">The sequence shown here is derived from an EMBL/GenBank/DDBJ whole genome shotgun (WGS) entry which is preliminary data.</text>
</comment>
<gene>
    <name evidence="1" type="ORF">RJ639_013465</name>
</gene>
<name>A0AA88VGI4_9ASTE</name>